<evidence type="ECO:0000256" key="9">
    <source>
        <dbReference type="ARBA" id="ARBA00023128"/>
    </source>
</evidence>
<comment type="similarity">
    <text evidence="2 12">Belongs to the mitochondrial carrier (TC 2.A.29) family.</text>
</comment>
<evidence type="ECO:0000256" key="7">
    <source>
        <dbReference type="ARBA" id="ARBA00022837"/>
    </source>
</evidence>
<keyword evidence="5" id="KW-0677">Repeat</keyword>
<evidence type="ECO:0000256" key="1">
    <source>
        <dbReference type="ARBA" id="ARBA00004448"/>
    </source>
</evidence>
<evidence type="ECO:0000256" key="11">
    <source>
        <dbReference type="PROSITE-ProRule" id="PRU00282"/>
    </source>
</evidence>
<keyword evidence="3 12" id="KW-0813">Transport</keyword>
<evidence type="ECO:0000256" key="4">
    <source>
        <dbReference type="ARBA" id="ARBA00022692"/>
    </source>
</evidence>
<evidence type="ECO:0000256" key="6">
    <source>
        <dbReference type="ARBA" id="ARBA00022792"/>
    </source>
</evidence>
<reference evidence="14 15" key="1">
    <citation type="journal article" date="2019" name="Sci. Rep.">
        <title>Comparative genomics of chytrid fungi reveal insights into the obligate biotrophic and pathogenic lifestyle of Synchytrium endobioticum.</title>
        <authorList>
            <person name="van de Vossenberg B.T.L.H."/>
            <person name="Warris S."/>
            <person name="Nguyen H.D.T."/>
            <person name="van Gent-Pelzer M.P.E."/>
            <person name="Joly D.L."/>
            <person name="van de Geest H.C."/>
            <person name="Bonants P.J.M."/>
            <person name="Smith D.S."/>
            <person name="Levesque C.A."/>
            <person name="van der Lee T.A.J."/>
        </authorList>
    </citation>
    <scope>NUCLEOTIDE SEQUENCE [LARGE SCALE GENOMIC DNA]</scope>
    <source>
        <strain evidence="14 15">MB42</strain>
    </source>
</reference>
<dbReference type="InterPro" id="IPR018108">
    <property type="entry name" value="MCP_transmembrane"/>
</dbReference>
<dbReference type="InterPro" id="IPR051508">
    <property type="entry name" value="Mito_Carrier_Antiporter"/>
</dbReference>
<dbReference type="VEuPathDB" id="FungiDB:SeMB42_g03020"/>
<dbReference type="Gene3D" id="1.10.238.10">
    <property type="entry name" value="EF-hand"/>
    <property type="match status" value="2"/>
</dbReference>
<gene>
    <name evidence="14" type="ORF">SeMB42_g03020</name>
</gene>
<dbReference type="InterPro" id="IPR018247">
    <property type="entry name" value="EF_Hand_1_Ca_BS"/>
</dbReference>
<dbReference type="Pfam" id="PF00036">
    <property type="entry name" value="EF-hand_1"/>
    <property type="match status" value="1"/>
</dbReference>
<accession>A0A507DC31</accession>
<evidence type="ECO:0000313" key="14">
    <source>
        <dbReference type="EMBL" id="TPX48420.1"/>
    </source>
</evidence>
<evidence type="ECO:0000256" key="3">
    <source>
        <dbReference type="ARBA" id="ARBA00022448"/>
    </source>
</evidence>
<keyword evidence="10 11" id="KW-0472">Membrane</keyword>
<keyword evidence="7" id="KW-0106">Calcium</keyword>
<dbReference type="AlphaFoldDB" id="A0A507DC31"/>
<keyword evidence="15" id="KW-1185">Reference proteome</keyword>
<comment type="caution">
    <text evidence="14">The sequence shown here is derived from an EMBL/GenBank/DDBJ whole genome shotgun (WGS) entry which is preliminary data.</text>
</comment>
<dbReference type="GO" id="GO:0005743">
    <property type="term" value="C:mitochondrial inner membrane"/>
    <property type="evidence" value="ECO:0007669"/>
    <property type="project" value="UniProtKB-SubCell"/>
</dbReference>
<dbReference type="CDD" id="cd00051">
    <property type="entry name" value="EFh"/>
    <property type="match status" value="1"/>
</dbReference>
<comment type="subcellular location">
    <subcellularLocation>
        <location evidence="1">Mitochondrion inner membrane</location>
        <topology evidence="1">Multi-pass membrane protein</topology>
    </subcellularLocation>
</comment>
<organism evidence="14 15">
    <name type="scientific">Synchytrium endobioticum</name>
    <dbReference type="NCBI Taxonomy" id="286115"/>
    <lineage>
        <taxon>Eukaryota</taxon>
        <taxon>Fungi</taxon>
        <taxon>Fungi incertae sedis</taxon>
        <taxon>Chytridiomycota</taxon>
        <taxon>Chytridiomycota incertae sedis</taxon>
        <taxon>Chytridiomycetes</taxon>
        <taxon>Synchytriales</taxon>
        <taxon>Synchytriaceae</taxon>
        <taxon>Synchytrium</taxon>
    </lineage>
</organism>
<dbReference type="SUPFAM" id="SSF47473">
    <property type="entry name" value="EF-hand"/>
    <property type="match status" value="1"/>
</dbReference>
<dbReference type="PROSITE" id="PS50222">
    <property type="entry name" value="EF_HAND_2"/>
    <property type="match status" value="2"/>
</dbReference>
<feature type="repeat" description="Solcar" evidence="11">
    <location>
        <begin position="276"/>
        <end position="366"/>
    </location>
</feature>
<feature type="domain" description="EF-hand" evidence="13">
    <location>
        <begin position="500"/>
        <end position="535"/>
    </location>
</feature>
<evidence type="ECO:0000256" key="5">
    <source>
        <dbReference type="ARBA" id="ARBA00022737"/>
    </source>
</evidence>
<proteinExistence type="inferred from homology"/>
<evidence type="ECO:0000259" key="13">
    <source>
        <dbReference type="PROSITE" id="PS50222"/>
    </source>
</evidence>
<dbReference type="PROSITE" id="PS00018">
    <property type="entry name" value="EF_HAND_1"/>
    <property type="match status" value="3"/>
</dbReference>
<keyword evidence="8" id="KW-1133">Transmembrane helix</keyword>
<dbReference type="Gene3D" id="1.50.40.10">
    <property type="entry name" value="Mitochondrial carrier domain"/>
    <property type="match status" value="1"/>
</dbReference>
<evidence type="ECO:0000256" key="12">
    <source>
        <dbReference type="RuleBase" id="RU000488"/>
    </source>
</evidence>
<dbReference type="PANTHER" id="PTHR45928">
    <property type="entry name" value="RE38146P"/>
    <property type="match status" value="1"/>
</dbReference>
<dbReference type="SUPFAM" id="SSF103506">
    <property type="entry name" value="Mitochondrial carrier"/>
    <property type="match status" value="1"/>
</dbReference>
<dbReference type="PROSITE" id="PS50920">
    <property type="entry name" value="SOLCAR"/>
    <property type="match status" value="3"/>
</dbReference>
<keyword evidence="4 11" id="KW-0812">Transmembrane</keyword>
<evidence type="ECO:0000256" key="2">
    <source>
        <dbReference type="ARBA" id="ARBA00006375"/>
    </source>
</evidence>
<keyword evidence="9" id="KW-0496">Mitochondrion</keyword>
<dbReference type="Pfam" id="PF13499">
    <property type="entry name" value="EF-hand_7"/>
    <property type="match status" value="1"/>
</dbReference>
<evidence type="ECO:0000313" key="15">
    <source>
        <dbReference type="Proteomes" id="UP000317494"/>
    </source>
</evidence>
<dbReference type="Proteomes" id="UP000317494">
    <property type="component" value="Unassembled WGS sequence"/>
</dbReference>
<sequence>MYTGQYPQYIKDSHELHMAAAAVATNTLVGPAIGTSSQSSTSKITILPNSGKPRTLGIVESFAVSALAPACAVIFTNPFDTAKVRLQLQGEGLKQALRAAGDDPKALAQMRQQQNVYKNSFHAIYKIYVNEGIKGLQKGLTPALLRESSKNLFRIGMYEPIMSVIHDSSQGPAPGWKRMSAGAVCGVLGAFSCNPFELVKTRLQSKSSGKSTAIGTQHSYNGVWHALKSIYMSEGIKGLYRGSVLSMGRSIVGTSTNLASYSMIKEWLQKERGWPDTIALDMVSGIMSGVVSCLFMNPIDVTRTRYYNQPYENGKGVLYSSGIDAVKTILRNEGPSAFYKGLITHFLRIGPHFGLTFTFYGAIRRTLLDVYDYSDLKQSFKEFDTDHDQHLNIPELANALQTVIPPPKNMSRSDYSRLIQSYADRVMEEADADHDHKLNWVEYQRATKQVRSIVRELQTQSAFQYFAHSHQKIDTNDLKDVLREMGPKTPSVGTQDYEMVIARNAESLMRIADKDQDGFISYDEFVELVDHVDGLTNHKILREWSRMAQVKIIA</sequence>
<dbReference type="SMART" id="SM00054">
    <property type="entry name" value="EFh"/>
    <property type="match status" value="3"/>
</dbReference>
<evidence type="ECO:0000256" key="10">
    <source>
        <dbReference type="ARBA" id="ARBA00023136"/>
    </source>
</evidence>
<keyword evidence="6" id="KW-0999">Mitochondrion inner membrane</keyword>
<dbReference type="InterPro" id="IPR011992">
    <property type="entry name" value="EF-hand-dom_pair"/>
</dbReference>
<dbReference type="PANTHER" id="PTHR45928:SF1">
    <property type="entry name" value="RE38146P"/>
    <property type="match status" value="1"/>
</dbReference>
<evidence type="ECO:0000256" key="8">
    <source>
        <dbReference type="ARBA" id="ARBA00022989"/>
    </source>
</evidence>
<feature type="repeat" description="Solcar" evidence="11">
    <location>
        <begin position="173"/>
        <end position="267"/>
    </location>
</feature>
<feature type="repeat" description="Solcar" evidence="11">
    <location>
        <begin position="56"/>
        <end position="164"/>
    </location>
</feature>
<dbReference type="InterPro" id="IPR002048">
    <property type="entry name" value="EF_hand_dom"/>
</dbReference>
<dbReference type="InterPro" id="IPR023395">
    <property type="entry name" value="MCP_dom_sf"/>
</dbReference>
<protein>
    <recommendedName>
        <fullName evidence="13">EF-hand domain-containing protein</fullName>
    </recommendedName>
</protein>
<dbReference type="EMBL" id="QEAN01000100">
    <property type="protein sequence ID" value="TPX48420.1"/>
    <property type="molecule type" value="Genomic_DNA"/>
</dbReference>
<dbReference type="GO" id="GO:0005509">
    <property type="term" value="F:calcium ion binding"/>
    <property type="evidence" value="ECO:0007669"/>
    <property type="project" value="InterPro"/>
</dbReference>
<feature type="domain" description="EF-hand" evidence="13">
    <location>
        <begin position="371"/>
        <end position="406"/>
    </location>
</feature>
<dbReference type="Pfam" id="PF00153">
    <property type="entry name" value="Mito_carr"/>
    <property type="match status" value="3"/>
</dbReference>
<name>A0A507DC31_9FUNG</name>